<dbReference type="RefSeq" id="WP_138363911.1">
    <property type="nucleotide sequence ID" value="NZ_VCEJ01000002.1"/>
</dbReference>
<dbReference type="Proteomes" id="UP000306402">
    <property type="component" value="Unassembled WGS sequence"/>
</dbReference>
<dbReference type="OrthoDB" id="947598at2"/>
<protein>
    <submittedName>
        <fullName evidence="1">Uncharacterized protein</fullName>
    </submittedName>
</protein>
<keyword evidence="2" id="KW-1185">Reference proteome</keyword>
<comment type="caution">
    <text evidence="1">The sequence shown here is derived from an EMBL/GenBank/DDBJ whole genome shotgun (WGS) entry which is preliminary data.</text>
</comment>
<organism evidence="1 2">
    <name type="scientific">Dyadobacter luticola</name>
    <dbReference type="NCBI Taxonomy" id="1979387"/>
    <lineage>
        <taxon>Bacteria</taxon>
        <taxon>Pseudomonadati</taxon>
        <taxon>Bacteroidota</taxon>
        <taxon>Cytophagia</taxon>
        <taxon>Cytophagales</taxon>
        <taxon>Spirosomataceae</taxon>
        <taxon>Dyadobacter</taxon>
    </lineage>
</organism>
<accession>A0A5R9L2Q4</accession>
<evidence type="ECO:0000313" key="2">
    <source>
        <dbReference type="Proteomes" id="UP000306402"/>
    </source>
</evidence>
<gene>
    <name evidence="1" type="ORF">FEN17_03520</name>
</gene>
<dbReference type="EMBL" id="VCEJ01000002">
    <property type="protein sequence ID" value="TLV02701.1"/>
    <property type="molecule type" value="Genomic_DNA"/>
</dbReference>
<dbReference type="AlphaFoldDB" id="A0A5R9L2Q4"/>
<sequence length="206" mass="24139">MKKFSLILLLLSTTFAINSCSHKEKVKPEEEDNFTMEEFNKYLRRVPFIVAKAYKLVGKDTLDLLKDPIYKEYNEAVFLAFFDGPVLFYGGREIPNTKFKASARTFTINNRISLPTNLKYYWDEKLKTVVVESEGTSSYFPIIPSGKKAMLDKKKFDLNHTFEEDQNAAHPSSMTFTFEDYVIEMRPMWQYYKQEGQQVFADFVVF</sequence>
<reference evidence="1 2" key="1">
    <citation type="submission" date="2019-05" db="EMBL/GenBank/DDBJ databases">
        <authorList>
            <person name="Qu J.-H."/>
        </authorList>
    </citation>
    <scope>NUCLEOTIDE SEQUENCE [LARGE SCALE GENOMIC DNA]</scope>
    <source>
        <strain evidence="1 2">T17</strain>
    </source>
</reference>
<proteinExistence type="predicted"/>
<evidence type="ECO:0000313" key="1">
    <source>
        <dbReference type="EMBL" id="TLV02701.1"/>
    </source>
</evidence>
<name>A0A5R9L2Q4_9BACT</name>